<dbReference type="PATRIC" id="fig|29343.3.peg.1047"/>
<keyword evidence="2 6" id="KW-0862">Zinc</keyword>
<evidence type="ECO:0000256" key="4">
    <source>
        <dbReference type="ARBA" id="ARBA00023186"/>
    </source>
</evidence>
<gene>
    <name evidence="6 7" type="primary">hslO</name>
    <name evidence="7" type="ORF">CCDG5_0993</name>
</gene>
<dbReference type="PIRSF" id="PIRSF005261">
    <property type="entry name" value="Heat_shock_Hsp33"/>
    <property type="match status" value="1"/>
</dbReference>
<dbReference type="SUPFAM" id="SSF118352">
    <property type="entry name" value="HSP33 redox switch-like"/>
    <property type="match status" value="1"/>
</dbReference>
<comment type="subcellular location">
    <subcellularLocation>
        <location evidence="6">Cytoplasm</location>
    </subcellularLocation>
</comment>
<dbReference type="EMBL" id="LM995447">
    <property type="protein sequence ID" value="CDZ24110.1"/>
    <property type="molecule type" value="Genomic_DNA"/>
</dbReference>
<organism evidence="7 8">
    <name type="scientific">[Clostridium] cellulosi</name>
    <dbReference type="NCBI Taxonomy" id="29343"/>
    <lineage>
        <taxon>Bacteria</taxon>
        <taxon>Bacillati</taxon>
        <taxon>Bacillota</taxon>
        <taxon>Clostridia</taxon>
        <taxon>Eubacteriales</taxon>
        <taxon>Oscillospiraceae</taxon>
        <taxon>Oscillospiraceae incertae sedis</taxon>
    </lineage>
</organism>
<evidence type="ECO:0000313" key="7">
    <source>
        <dbReference type="EMBL" id="CDZ24110.1"/>
    </source>
</evidence>
<feature type="disulfide bond" description="Redox-active" evidence="6">
    <location>
        <begin position="237"/>
        <end position="239"/>
    </location>
</feature>
<sequence>MSKLIRAITSDGGIVAFGIDSKSIVSRAEQIHKTSAVMTAALGRLLTVTSMMGIMLKGKDDTVTVRIHGDGPAGHLIAVSDSNGNVRGYADNPVVEIPLNQYGKLDVSGAVGKNGTVFVSKDMGLKEPYNGQTPLISGEIAEDITQYFAVSEQIPTVCALGVLVDTDLSVKAAGGYIIQLLPFADDSIIDKLEDNLKTIQPVSTMLNVGHTPEDIIRSVLKGFDVEILDENEVEYKCNCSAERVERALRSLTKDELQSMINEQGGAEARCHFCDKVYTFSKSDLEAILKSKN</sequence>
<dbReference type="InterPro" id="IPR016154">
    <property type="entry name" value="Heat_shock_Hsp33_C"/>
</dbReference>
<keyword evidence="4 6" id="KW-0143">Chaperone</keyword>
<evidence type="ECO:0000256" key="6">
    <source>
        <dbReference type="HAMAP-Rule" id="MF_00117"/>
    </source>
</evidence>
<proteinExistence type="inferred from homology"/>
<dbReference type="Proteomes" id="UP000032431">
    <property type="component" value="Chromosome I"/>
</dbReference>
<keyword evidence="1 6" id="KW-0963">Cytoplasm</keyword>
<dbReference type="HAMAP" id="MF_00117">
    <property type="entry name" value="HslO"/>
    <property type="match status" value="1"/>
</dbReference>
<evidence type="ECO:0000256" key="1">
    <source>
        <dbReference type="ARBA" id="ARBA00022490"/>
    </source>
</evidence>
<dbReference type="Gene3D" id="3.90.1280.10">
    <property type="entry name" value="HSP33 redox switch-like"/>
    <property type="match status" value="1"/>
</dbReference>
<dbReference type="Gene3D" id="3.55.30.10">
    <property type="entry name" value="Hsp33 domain"/>
    <property type="match status" value="1"/>
</dbReference>
<dbReference type="STRING" id="29343.CCDG5_0993"/>
<protein>
    <recommendedName>
        <fullName evidence="6">33 kDa chaperonin</fullName>
    </recommendedName>
    <alternativeName>
        <fullName evidence="6">Heat shock protein 33 homolog</fullName>
        <shortName evidence="6">HSP33</shortName>
    </alternativeName>
</protein>
<dbReference type="PANTHER" id="PTHR30111">
    <property type="entry name" value="33 KDA CHAPERONIN"/>
    <property type="match status" value="1"/>
</dbReference>
<evidence type="ECO:0000256" key="5">
    <source>
        <dbReference type="ARBA" id="ARBA00023284"/>
    </source>
</evidence>
<dbReference type="NCBIfam" id="NF001033">
    <property type="entry name" value="PRK00114.1"/>
    <property type="match status" value="1"/>
</dbReference>
<dbReference type="GO" id="GO:0051082">
    <property type="term" value="F:unfolded protein binding"/>
    <property type="evidence" value="ECO:0007669"/>
    <property type="project" value="UniProtKB-UniRule"/>
</dbReference>
<accession>A0A078KSH5</accession>
<dbReference type="PANTHER" id="PTHR30111:SF1">
    <property type="entry name" value="33 KDA CHAPERONIN"/>
    <property type="match status" value="1"/>
</dbReference>
<comment type="similarity">
    <text evidence="6">Belongs to the HSP33 family.</text>
</comment>
<name>A0A078KSH5_9FIRM</name>
<keyword evidence="8" id="KW-1185">Reference proteome</keyword>
<evidence type="ECO:0000256" key="3">
    <source>
        <dbReference type="ARBA" id="ARBA00023157"/>
    </source>
</evidence>
<dbReference type="InterPro" id="IPR016153">
    <property type="entry name" value="Heat_shock_Hsp33_N"/>
</dbReference>
<keyword evidence="5 6" id="KW-0676">Redox-active center</keyword>
<reference evidence="8" key="1">
    <citation type="submission" date="2014-07" db="EMBL/GenBank/DDBJ databases">
        <authorList>
            <person name="Wibberg D."/>
        </authorList>
    </citation>
    <scope>NUCLEOTIDE SEQUENCE [LARGE SCALE GENOMIC DNA]</scope>
    <source>
        <strain evidence="8">DG5</strain>
    </source>
</reference>
<dbReference type="AlphaFoldDB" id="A0A078KSH5"/>
<dbReference type="HOGENOM" id="CLU_054493_1_0_9"/>
<evidence type="ECO:0000256" key="2">
    <source>
        <dbReference type="ARBA" id="ARBA00022833"/>
    </source>
</evidence>
<dbReference type="GO" id="GO:0005737">
    <property type="term" value="C:cytoplasm"/>
    <property type="evidence" value="ECO:0007669"/>
    <property type="project" value="UniProtKB-SubCell"/>
</dbReference>
<dbReference type="CDD" id="cd00498">
    <property type="entry name" value="Hsp33"/>
    <property type="match status" value="1"/>
</dbReference>
<dbReference type="GO" id="GO:0042026">
    <property type="term" value="P:protein refolding"/>
    <property type="evidence" value="ECO:0007669"/>
    <property type="project" value="TreeGrafter"/>
</dbReference>
<dbReference type="KEGG" id="ccel:CCDG5_0993"/>
<comment type="function">
    <text evidence="6">Redox regulated molecular chaperone. Protects both thermally unfolding and oxidatively damaged proteins from irreversible aggregation. Plays an important role in the bacterial defense system toward oxidative stress.</text>
</comment>
<dbReference type="GO" id="GO:0044183">
    <property type="term" value="F:protein folding chaperone"/>
    <property type="evidence" value="ECO:0007669"/>
    <property type="project" value="TreeGrafter"/>
</dbReference>
<dbReference type="InterPro" id="IPR000397">
    <property type="entry name" value="Heat_shock_Hsp33"/>
</dbReference>
<feature type="disulfide bond" description="Redox-active" evidence="6">
    <location>
        <begin position="270"/>
        <end position="273"/>
    </location>
</feature>
<evidence type="ECO:0000313" key="8">
    <source>
        <dbReference type="Proteomes" id="UP000032431"/>
    </source>
</evidence>
<keyword evidence="3 6" id="KW-1015">Disulfide bond</keyword>
<comment type="PTM">
    <text evidence="6">Under oxidizing conditions two disulfide bonds are formed involving the reactive cysteines. Under reducing conditions zinc is bound to the reactive cysteines and the protein is inactive.</text>
</comment>
<dbReference type="OrthoDB" id="9776534at2"/>
<dbReference type="SUPFAM" id="SSF64397">
    <property type="entry name" value="Hsp33 domain"/>
    <property type="match status" value="1"/>
</dbReference>
<dbReference type="Pfam" id="PF01430">
    <property type="entry name" value="HSP33"/>
    <property type="match status" value="1"/>
</dbReference>